<organism evidence="2 3">
    <name type="scientific">Lachnospira eligens</name>
    <dbReference type="NCBI Taxonomy" id="39485"/>
    <lineage>
        <taxon>Bacteria</taxon>
        <taxon>Bacillati</taxon>
        <taxon>Bacillota</taxon>
        <taxon>Clostridia</taxon>
        <taxon>Lachnospirales</taxon>
        <taxon>Lachnospiraceae</taxon>
        <taxon>Lachnospira</taxon>
    </lineage>
</organism>
<evidence type="ECO:0000256" key="1">
    <source>
        <dbReference type="SAM" id="Phobius"/>
    </source>
</evidence>
<feature type="transmembrane region" description="Helical" evidence="1">
    <location>
        <begin position="20"/>
        <end position="38"/>
    </location>
</feature>
<name>A0A413YTY9_9FIRM</name>
<gene>
    <name evidence="2" type="ORF">DW858_09290</name>
</gene>
<keyword evidence="1" id="KW-0812">Transmembrane</keyword>
<keyword evidence="1" id="KW-1133">Transmembrane helix</keyword>
<sequence length="121" mass="13943">MWNYEKRLQYPINIKNCNPTLAAMIISQYGGLYFIKVYNIKIKMKVVIAMRNFKVNGTKVSIVNRCTNGMEINSLNQKYDIMIFNAAYNAWTRLCSCMTLAEGKEIAAERIEAMQQLAIMV</sequence>
<dbReference type="InterPro" id="IPR009078">
    <property type="entry name" value="Ferritin-like_SF"/>
</dbReference>
<dbReference type="SUPFAM" id="SSF47240">
    <property type="entry name" value="Ferritin-like"/>
    <property type="match status" value="1"/>
</dbReference>
<protein>
    <submittedName>
        <fullName evidence="2">Uncharacterized protein</fullName>
    </submittedName>
</protein>
<evidence type="ECO:0000313" key="2">
    <source>
        <dbReference type="EMBL" id="RHC12552.1"/>
    </source>
</evidence>
<dbReference type="Proteomes" id="UP000285844">
    <property type="component" value="Unassembled WGS sequence"/>
</dbReference>
<dbReference type="AlphaFoldDB" id="A0A413YTY9"/>
<comment type="caution">
    <text evidence="2">The sequence shown here is derived from an EMBL/GenBank/DDBJ whole genome shotgun (WGS) entry which is preliminary data.</text>
</comment>
<dbReference type="EMBL" id="QSHM01000010">
    <property type="protein sequence ID" value="RHC12552.1"/>
    <property type="molecule type" value="Genomic_DNA"/>
</dbReference>
<accession>A0A413YTY9</accession>
<reference evidence="2 3" key="1">
    <citation type="submission" date="2018-08" db="EMBL/GenBank/DDBJ databases">
        <title>A genome reference for cultivated species of the human gut microbiota.</title>
        <authorList>
            <person name="Zou Y."/>
            <person name="Xue W."/>
            <person name="Luo G."/>
        </authorList>
    </citation>
    <scope>NUCLEOTIDE SEQUENCE [LARGE SCALE GENOMIC DNA]</scope>
    <source>
        <strain evidence="2 3">AM37-3BH</strain>
    </source>
</reference>
<proteinExistence type="predicted"/>
<evidence type="ECO:0000313" key="3">
    <source>
        <dbReference type="Proteomes" id="UP000285844"/>
    </source>
</evidence>
<keyword evidence="1" id="KW-0472">Membrane</keyword>